<feature type="domain" description="Helix-hairpin-helix DNA-binding motif class 1" evidence="2">
    <location>
        <begin position="179"/>
        <end position="198"/>
    </location>
</feature>
<dbReference type="InterPro" id="IPR051675">
    <property type="entry name" value="Endo/Exo/Phosphatase_dom_1"/>
</dbReference>
<dbReference type="PANTHER" id="PTHR21180:SF32">
    <property type="entry name" value="ENDONUCLEASE_EXONUCLEASE_PHOSPHATASE FAMILY DOMAIN-CONTAINING PROTEIN 1"/>
    <property type="match status" value="1"/>
</dbReference>
<dbReference type="InterPro" id="IPR019554">
    <property type="entry name" value="Soluble_ligand-bd"/>
</dbReference>
<dbReference type="Pfam" id="PF12836">
    <property type="entry name" value="HHH_3"/>
    <property type="match status" value="1"/>
</dbReference>
<evidence type="ECO:0000313" key="3">
    <source>
        <dbReference type="EMBL" id="OGK22760.1"/>
    </source>
</evidence>
<name>A0A1F7GUT0_9BACT</name>
<evidence type="ECO:0000313" key="4">
    <source>
        <dbReference type="Proteomes" id="UP000177159"/>
    </source>
</evidence>
<evidence type="ECO:0000259" key="2">
    <source>
        <dbReference type="SMART" id="SM00278"/>
    </source>
</evidence>
<dbReference type="AlphaFoldDB" id="A0A1F7GUT0"/>
<organism evidence="3 4">
    <name type="scientific">Candidatus Roizmanbacteria bacterium RIFCSPHIGHO2_02_FULL_37_24</name>
    <dbReference type="NCBI Taxonomy" id="1802037"/>
    <lineage>
        <taxon>Bacteria</taxon>
        <taxon>Candidatus Roizmaniibacteriota</taxon>
    </lineage>
</organism>
<keyword evidence="1" id="KW-1133">Transmembrane helix</keyword>
<comment type="caution">
    <text evidence="3">The sequence shown here is derived from an EMBL/GenBank/DDBJ whole genome shotgun (WGS) entry which is preliminary data.</text>
</comment>
<dbReference type="GO" id="GO:0006281">
    <property type="term" value="P:DNA repair"/>
    <property type="evidence" value="ECO:0007669"/>
    <property type="project" value="InterPro"/>
</dbReference>
<feature type="transmembrane region" description="Helical" evidence="1">
    <location>
        <begin position="21"/>
        <end position="41"/>
    </location>
</feature>
<dbReference type="GO" id="GO:0003677">
    <property type="term" value="F:DNA binding"/>
    <property type="evidence" value="ECO:0007669"/>
    <property type="project" value="InterPro"/>
</dbReference>
<accession>A0A1F7GUT0</accession>
<dbReference type="PANTHER" id="PTHR21180">
    <property type="entry name" value="ENDONUCLEASE/EXONUCLEASE/PHOSPHATASE FAMILY DOMAIN-CONTAINING PROTEIN 1"/>
    <property type="match status" value="1"/>
</dbReference>
<dbReference type="Pfam" id="PF10531">
    <property type="entry name" value="SLBB"/>
    <property type="match status" value="1"/>
</dbReference>
<dbReference type="InterPro" id="IPR003583">
    <property type="entry name" value="Hlx-hairpin-Hlx_DNA-bd_motif"/>
</dbReference>
<sequence length="228" mass="25964">MEPDEENTYQKLKHIIQEYRMEFLFLFLALTGVIISFWFFITVYKGESETKINIIKDEKEIENGDLRFENDERIFIDISGAVNKPGLYELSPQSRIKDALEKAQGLSTSADSDFFNRNYNLARILVDQEKIYVPSKQEVVNGVFIEGVYTIGQSNISQKIASEKTQGGDKVNINNASQKELESLPGIGPVTARKIIESRPYSSAEELVEKKIVSQKMLDEIKSLIILQ</sequence>
<proteinExistence type="predicted"/>
<protein>
    <recommendedName>
        <fullName evidence="2">Helix-hairpin-helix DNA-binding motif class 1 domain-containing protein</fullName>
    </recommendedName>
</protein>
<keyword evidence="1" id="KW-0472">Membrane</keyword>
<evidence type="ECO:0000256" key="1">
    <source>
        <dbReference type="SAM" id="Phobius"/>
    </source>
</evidence>
<dbReference type="Gene3D" id="1.10.150.320">
    <property type="entry name" value="Photosystem II 12 kDa extrinsic protein"/>
    <property type="match status" value="1"/>
</dbReference>
<dbReference type="SMART" id="SM00278">
    <property type="entry name" value="HhH1"/>
    <property type="match status" value="1"/>
</dbReference>
<dbReference type="Proteomes" id="UP000177159">
    <property type="component" value="Unassembled WGS sequence"/>
</dbReference>
<dbReference type="SUPFAM" id="SSF81585">
    <property type="entry name" value="PsbU/PolX domain-like"/>
    <property type="match status" value="1"/>
</dbReference>
<reference evidence="3 4" key="1">
    <citation type="journal article" date="2016" name="Nat. Commun.">
        <title>Thousands of microbial genomes shed light on interconnected biogeochemical processes in an aquifer system.</title>
        <authorList>
            <person name="Anantharaman K."/>
            <person name="Brown C.T."/>
            <person name="Hug L.A."/>
            <person name="Sharon I."/>
            <person name="Castelle C.J."/>
            <person name="Probst A.J."/>
            <person name="Thomas B.C."/>
            <person name="Singh A."/>
            <person name="Wilkins M.J."/>
            <person name="Karaoz U."/>
            <person name="Brodie E.L."/>
            <person name="Williams K.H."/>
            <person name="Hubbard S.S."/>
            <person name="Banfield J.F."/>
        </authorList>
    </citation>
    <scope>NUCLEOTIDE SEQUENCE [LARGE SCALE GENOMIC DNA]</scope>
</reference>
<keyword evidence="1" id="KW-0812">Transmembrane</keyword>
<gene>
    <name evidence="3" type="ORF">A3C24_01665</name>
</gene>
<dbReference type="EMBL" id="MFZM01000034">
    <property type="protein sequence ID" value="OGK22760.1"/>
    <property type="molecule type" value="Genomic_DNA"/>
</dbReference>
<dbReference type="GO" id="GO:0015628">
    <property type="term" value="P:protein secretion by the type II secretion system"/>
    <property type="evidence" value="ECO:0007669"/>
    <property type="project" value="TreeGrafter"/>
</dbReference>
<dbReference type="GO" id="GO:0015627">
    <property type="term" value="C:type II protein secretion system complex"/>
    <property type="evidence" value="ECO:0007669"/>
    <property type="project" value="TreeGrafter"/>
</dbReference>